<feature type="binding site" evidence="8">
    <location>
        <position position="295"/>
    </location>
    <ligand>
        <name>Zn(2+)</name>
        <dbReference type="ChEBI" id="CHEBI:29105"/>
        <label>2</label>
    </ligand>
</feature>
<feature type="binding site" evidence="8">
    <location>
        <position position="152"/>
    </location>
    <ligand>
        <name>Zn(2+)</name>
        <dbReference type="ChEBI" id="CHEBI:29105"/>
        <label>1</label>
    </ligand>
</feature>
<feature type="binding site" evidence="8">
    <location>
        <position position="152"/>
    </location>
    <ligand>
        <name>Zn(2+)</name>
        <dbReference type="ChEBI" id="CHEBI:29105"/>
        <label>2</label>
    </ligand>
</feature>
<evidence type="ECO:0000256" key="6">
    <source>
        <dbReference type="PIRNR" id="PIRNR001123"/>
    </source>
</evidence>
<sequence length="322" mass="35936">MNKFSLLTLLLNTPSISGYEKLLGISSVVAKRLGKISRAQINPDGSVIVRLKKNPKLPTVLISAHIDEVGFFISKKITNNQYKILPLGDILVKNVVNTQVNLGKIKTKVKNPQSFNQIYLETKRKKINLLDPVFWTRKITLNRFLVSSPGLDNKVGVTALILLADKLSMNKARKYNIVFAGISQEEIGNNNYQALVDQTKPDLIIDLDSAYATAKPTNLATNIPLLGQGAAIQIIGRGINYEKSWLFNTLNLLEKSRIKFQLEIPSPNEGETLLSRINNYPNRFLQINIPVANQHESKSFANLKDIDSCVNIVECLLCQNLV</sequence>
<dbReference type="Gene3D" id="2.40.30.40">
    <property type="entry name" value="Peptidase M42, domain 2"/>
    <property type="match status" value="1"/>
</dbReference>
<dbReference type="InterPro" id="IPR051464">
    <property type="entry name" value="Peptidase_M42_aminopept"/>
</dbReference>
<evidence type="ECO:0000313" key="10">
    <source>
        <dbReference type="Proteomes" id="UP000176791"/>
    </source>
</evidence>
<dbReference type="SUPFAM" id="SSF53187">
    <property type="entry name" value="Zn-dependent exopeptidases"/>
    <property type="match status" value="1"/>
</dbReference>
<dbReference type="EMBL" id="MEZN01000007">
    <property type="protein sequence ID" value="OGD56886.1"/>
    <property type="molecule type" value="Genomic_DNA"/>
</dbReference>
<comment type="cofactor">
    <cofactor evidence="8">
        <name>a divalent metal cation</name>
        <dbReference type="ChEBI" id="CHEBI:60240"/>
    </cofactor>
    <text evidence="8">Binds 2 divalent metal cations per subunit.</text>
</comment>
<keyword evidence="5" id="KW-0378">Hydrolase</keyword>
<reference evidence="9 10" key="1">
    <citation type="journal article" date="2016" name="Nat. Commun.">
        <title>Thousands of microbial genomes shed light on interconnected biogeochemical processes in an aquifer system.</title>
        <authorList>
            <person name="Anantharaman K."/>
            <person name="Brown C.T."/>
            <person name="Hug L.A."/>
            <person name="Sharon I."/>
            <person name="Castelle C.J."/>
            <person name="Probst A.J."/>
            <person name="Thomas B.C."/>
            <person name="Singh A."/>
            <person name="Wilkins M.J."/>
            <person name="Karaoz U."/>
            <person name="Brodie E.L."/>
            <person name="Williams K.H."/>
            <person name="Hubbard S.S."/>
            <person name="Banfield J.F."/>
        </authorList>
    </citation>
    <scope>NUCLEOTIDE SEQUENCE [LARGE SCALE GENOMIC DNA]</scope>
</reference>
<evidence type="ECO:0000256" key="7">
    <source>
        <dbReference type="PIRSR" id="PIRSR001123-1"/>
    </source>
</evidence>
<dbReference type="PANTHER" id="PTHR32481">
    <property type="entry name" value="AMINOPEPTIDASE"/>
    <property type="match status" value="1"/>
</dbReference>
<feature type="binding site" evidence="8">
    <location>
        <position position="186"/>
    </location>
    <ligand>
        <name>Zn(2+)</name>
        <dbReference type="ChEBI" id="CHEBI:29105"/>
        <label>2</label>
    </ligand>
</feature>
<dbReference type="AlphaFoldDB" id="A0A1F5DPD0"/>
<dbReference type="GO" id="GO:0006508">
    <property type="term" value="P:proteolysis"/>
    <property type="evidence" value="ECO:0007669"/>
    <property type="project" value="UniProtKB-KW"/>
</dbReference>
<dbReference type="GO" id="GO:0004177">
    <property type="term" value="F:aminopeptidase activity"/>
    <property type="evidence" value="ECO:0007669"/>
    <property type="project" value="UniProtKB-UniRule"/>
</dbReference>
<evidence type="ECO:0000256" key="4">
    <source>
        <dbReference type="ARBA" id="ARBA00022723"/>
    </source>
</evidence>
<feature type="binding site" evidence="8">
    <location>
        <position position="65"/>
    </location>
    <ligand>
        <name>Zn(2+)</name>
        <dbReference type="ChEBI" id="CHEBI:29105"/>
        <label>1</label>
    </ligand>
</feature>
<evidence type="ECO:0000256" key="3">
    <source>
        <dbReference type="ARBA" id="ARBA00022670"/>
    </source>
</evidence>
<evidence type="ECO:0000313" key="9">
    <source>
        <dbReference type="EMBL" id="OGD56886.1"/>
    </source>
</evidence>
<dbReference type="GO" id="GO:0046872">
    <property type="term" value="F:metal ion binding"/>
    <property type="evidence" value="ECO:0007669"/>
    <property type="project" value="UniProtKB-UniRule"/>
</dbReference>
<dbReference type="PANTHER" id="PTHR32481:SF0">
    <property type="entry name" value="AMINOPEPTIDASE YPDE-RELATED"/>
    <property type="match status" value="1"/>
</dbReference>
<protein>
    <recommendedName>
        <fullName evidence="11">Peptidase M42</fullName>
    </recommendedName>
</protein>
<evidence type="ECO:0000256" key="8">
    <source>
        <dbReference type="PIRSR" id="PIRSR001123-2"/>
    </source>
</evidence>
<keyword evidence="2" id="KW-0031">Aminopeptidase</keyword>
<dbReference type="PIRSF" id="PIRSF001123">
    <property type="entry name" value="PepA_GA"/>
    <property type="match status" value="1"/>
</dbReference>
<evidence type="ECO:0000256" key="2">
    <source>
        <dbReference type="ARBA" id="ARBA00022438"/>
    </source>
</evidence>
<dbReference type="Gene3D" id="3.40.630.10">
    <property type="entry name" value="Zn peptidases"/>
    <property type="match status" value="1"/>
</dbReference>
<dbReference type="Proteomes" id="UP000176791">
    <property type="component" value="Unassembled WGS sequence"/>
</dbReference>
<dbReference type="InterPro" id="IPR008007">
    <property type="entry name" value="Peptidase_M42"/>
</dbReference>
<name>A0A1F5DPD0_9BACT</name>
<accession>A0A1F5DPD0</accession>
<dbReference type="STRING" id="1797460.A3E73_02650"/>
<keyword evidence="3" id="KW-0645">Protease</keyword>
<evidence type="ECO:0008006" key="11">
    <source>
        <dbReference type="Google" id="ProtNLM"/>
    </source>
</evidence>
<dbReference type="InterPro" id="IPR023367">
    <property type="entry name" value="Peptidase_M42_dom2"/>
</dbReference>
<gene>
    <name evidence="9" type="ORF">A3E73_02650</name>
</gene>
<organism evidence="9 10">
    <name type="scientific">Candidatus Beckwithbacteria bacterium RIFCSPHIGHO2_12_FULL_47_17</name>
    <dbReference type="NCBI Taxonomy" id="1797460"/>
    <lineage>
        <taxon>Bacteria</taxon>
        <taxon>Candidatus Beckwithiibacteriota</taxon>
    </lineage>
</organism>
<evidence type="ECO:0000256" key="1">
    <source>
        <dbReference type="ARBA" id="ARBA00006272"/>
    </source>
</evidence>
<comment type="similarity">
    <text evidence="1 6">Belongs to the peptidase M42 family.</text>
</comment>
<proteinExistence type="inferred from homology"/>
<feature type="binding site" evidence="8">
    <location>
        <position position="208"/>
    </location>
    <ligand>
        <name>Zn(2+)</name>
        <dbReference type="ChEBI" id="CHEBI:29105"/>
        <label>1</label>
    </ligand>
</feature>
<feature type="active site" description="Proton acceptor" evidence="7">
    <location>
        <position position="185"/>
    </location>
</feature>
<evidence type="ECO:0000256" key="5">
    <source>
        <dbReference type="ARBA" id="ARBA00022801"/>
    </source>
</evidence>
<comment type="caution">
    <text evidence="9">The sequence shown here is derived from an EMBL/GenBank/DDBJ whole genome shotgun (WGS) entry which is preliminary data.</text>
</comment>
<keyword evidence="4 8" id="KW-0479">Metal-binding</keyword>
<dbReference type="Pfam" id="PF05343">
    <property type="entry name" value="Peptidase_M42"/>
    <property type="match status" value="1"/>
</dbReference>